<dbReference type="KEGG" id="alus:STSP2_02837"/>
<accession>A0A1U9NP03</accession>
<reference evidence="3" key="1">
    <citation type="submission" date="2017-02" db="EMBL/GenBank/DDBJ databases">
        <title>Comparative genomics and description of representatives of a novel lineage of planctomycetes thriving in anoxic sediments.</title>
        <authorList>
            <person name="Spring S."/>
            <person name="Bunk B."/>
            <person name="Sproer C."/>
        </authorList>
    </citation>
    <scope>NUCLEOTIDE SEQUENCE [LARGE SCALE GENOMIC DNA]</scope>
    <source>
        <strain evidence="3">ST-NAGAB-D1</strain>
    </source>
</reference>
<dbReference type="EMBL" id="CP019791">
    <property type="protein sequence ID" value="AQT69643.1"/>
    <property type="molecule type" value="Genomic_DNA"/>
</dbReference>
<dbReference type="OrthoDB" id="280887at2"/>
<evidence type="ECO:0000256" key="1">
    <source>
        <dbReference type="SAM" id="MobiDB-lite"/>
    </source>
</evidence>
<evidence type="ECO:0000313" key="2">
    <source>
        <dbReference type="EMBL" id="AQT69643.1"/>
    </source>
</evidence>
<dbReference type="STRING" id="1936003.STSP2_02837"/>
<feature type="region of interest" description="Disordered" evidence="1">
    <location>
        <begin position="463"/>
        <end position="484"/>
    </location>
</feature>
<gene>
    <name evidence="2" type="ORF">STSP2_02837</name>
</gene>
<sequence>MEHKNSLGLYISNDSATAVVLAGHTSGASLVGAVSVKLTDPENDDQPKSYEQLAVELSKALSQKNLKFDSAAAAVDCSLYTQHTIRSEFKERRQIASTISFDAEEAVATDATRLAVTFNIVAADAIGSYVSTFTAGREEMTDLLKSLLSKSIDPTAIEPDVASLVRFFERYIDDQTPDNSLYVMATETACYLIKPSTEYEASTRSFIVTPTQNKTSVLKRELPLTIASLNEDVDITKLYLIDTTESIDTESLADVTTAQIEPVDLLQLTGASGDLAYDIPEIGHIAFAWGAALGDLTFCRRTDFREDFMPYQGRQKAIRTCLRTMSVCATVILLAIGAHFHLKLKTAEYQADGIQAKLIEQYKGAMHGKPPAGKIPIVSKLKSERNKLKNQKSGLALGDENSMPAKLTFILSALNDENLKNADLTIDQISINENNMTIRGNTPSKIHTLKLYTAIDENENLKRVTDRSSRSGNRDVFTVTLERQ</sequence>
<feature type="compositionally biased region" description="Basic and acidic residues" evidence="1">
    <location>
        <begin position="463"/>
        <end position="473"/>
    </location>
</feature>
<dbReference type="AlphaFoldDB" id="A0A1U9NP03"/>
<proteinExistence type="predicted"/>
<keyword evidence="3" id="KW-1185">Reference proteome</keyword>
<protein>
    <submittedName>
        <fullName evidence="2">Type II secretory pathway, component PulL</fullName>
    </submittedName>
</protein>
<name>A0A1U9NP03_9BACT</name>
<dbReference type="Gene3D" id="3.30.420.380">
    <property type="match status" value="1"/>
</dbReference>
<dbReference type="Proteomes" id="UP000189674">
    <property type="component" value="Chromosome"/>
</dbReference>
<evidence type="ECO:0000313" key="3">
    <source>
        <dbReference type="Proteomes" id="UP000189674"/>
    </source>
</evidence>
<dbReference type="RefSeq" id="WP_146663312.1">
    <property type="nucleotide sequence ID" value="NZ_CP019791.1"/>
</dbReference>
<organism evidence="2 3">
    <name type="scientific">Anaerohalosphaera lusitana</name>
    <dbReference type="NCBI Taxonomy" id="1936003"/>
    <lineage>
        <taxon>Bacteria</taxon>
        <taxon>Pseudomonadati</taxon>
        <taxon>Planctomycetota</taxon>
        <taxon>Phycisphaerae</taxon>
        <taxon>Sedimentisphaerales</taxon>
        <taxon>Anaerohalosphaeraceae</taxon>
        <taxon>Anaerohalosphaera</taxon>
    </lineage>
</organism>